<protein>
    <submittedName>
        <fullName evidence="5">Uncharacterized protein</fullName>
    </submittedName>
</protein>
<comment type="caution">
    <text evidence="5">The sequence shown here is derived from an EMBL/GenBank/DDBJ whole genome shotgun (WGS) entry which is preliminary data.</text>
</comment>
<proteinExistence type="predicted"/>
<dbReference type="GeneID" id="89942014"/>
<gene>
    <name evidence="5" type="ORF">N656DRAFT_799594</name>
</gene>
<evidence type="ECO:0000256" key="1">
    <source>
        <dbReference type="SAM" id="MobiDB-lite"/>
    </source>
</evidence>
<dbReference type="AlphaFoldDB" id="A0AAN6QR55"/>
<organism evidence="5 6">
    <name type="scientific">Canariomyces notabilis</name>
    <dbReference type="NCBI Taxonomy" id="2074819"/>
    <lineage>
        <taxon>Eukaryota</taxon>
        <taxon>Fungi</taxon>
        <taxon>Dikarya</taxon>
        <taxon>Ascomycota</taxon>
        <taxon>Pezizomycotina</taxon>
        <taxon>Sordariomycetes</taxon>
        <taxon>Sordariomycetidae</taxon>
        <taxon>Sordariales</taxon>
        <taxon>Chaetomiaceae</taxon>
        <taxon>Canariomyces</taxon>
    </lineage>
</organism>
<dbReference type="Pfam" id="PF22974">
    <property type="entry name" value="DUF7029"/>
    <property type="match status" value="1"/>
</dbReference>
<evidence type="ECO:0000256" key="2">
    <source>
        <dbReference type="SAM" id="SignalP"/>
    </source>
</evidence>
<name>A0AAN6QR55_9PEZI</name>
<feature type="signal peptide" evidence="2">
    <location>
        <begin position="1"/>
        <end position="23"/>
    </location>
</feature>
<evidence type="ECO:0000313" key="5">
    <source>
        <dbReference type="EMBL" id="KAK4110866.1"/>
    </source>
</evidence>
<dbReference type="RefSeq" id="XP_064668436.1">
    <property type="nucleotide sequence ID" value="XM_064817889.1"/>
</dbReference>
<dbReference type="Pfam" id="PF23865">
    <property type="entry name" value="DUF7223"/>
    <property type="match status" value="1"/>
</dbReference>
<feature type="chain" id="PRO_5042997428" evidence="2">
    <location>
        <begin position="24"/>
        <end position="582"/>
    </location>
</feature>
<sequence>MVRLSPFLTAALTALSTTSHVEAKRVARPPGGVVSSRDTVDGRSTTAIPAKPEPVILKPLHNHHIARADTHAAAPAPEPVVLRPLRMHSKSNAKRALLKDVLKLKSKETLYWSSTHGTVAKLDWEAPGDAENIVNLEDIDDMVRQVACPSKSEDPLKVTFAEEADYNDAEDIWKWVNQKEENQFFLLVGAGKCGWNTDRIVYKVTGLVYNDEAETAYLHATQIPWSQAAHTYDLTLGNTKIPHSQQIHRARAPGFWDDVGDFFENVGDKIEEGIEHIGDKIEEAIGQFDTSPSLSIPLGSNLTGKALSFSVPGAAPGGGDISLAASCITCTTSGSIWVQAHFAAKKFQMTDAALEISLPDPIVADVVLGVTLSAALTQPLTRTIPVFAPPLGGVKIPGVISLGPQVTLSLGAEIGAVRGSVGVTMGGRASINKDSKARLDFLDEKRTGKTGWDVNFDNEQFKVDTSVEVGAAGFVRGAIGVEVSVFESGFLAEVSADAPKLSATLKATASTNCTVCGQYMTGVTGSLNFGTTVGVGLKKKVAGAEQPLWGVNFVEAKMPAIASFCQGFGPKGQDCKAKALIP</sequence>
<accession>A0AAN6QR55</accession>
<feature type="domain" description="DUF7029" evidence="3">
    <location>
        <begin position="128"/>
        <end position="233"/>
    </location>
</feature>
<keyword evidence="2" id="KW-0732">Signal</keyword>
<feature type="domain" description="DUF7223" evidence="4">
    <location>
        <begin position="320"/>
        <end position="534"/>
    </location>
</feature>
<reference evidence="5" key="1">
    <citation type="journal article" date="2023" name="Mol. Phylogenet. Evol.">
        <title>Genome-scale phylogeny and comparative genomics of the fungal order Sordariales.</title>
        <authorList>
            <person name="Hensen N."/>
            <person name="Bonometti L."/>
            <person name="Westerberg I."/>
            <person name="Brannstrom I.O."/>
            <person name="Guillou S."/>
            <person name="Cros-Aarteil S."/>
            <person name="Calhoun S."/>
            <person name="Haridas S."/>
            <person name="Kuo A."/>
            <person name="Mondo S."/>
            <person name="Pangilinan J."/>
            <person name="Riley R."/>
            <person name="LaButti K."/>
            <person name="Andreopoulos B."/>
            <person name="Lipzen A."/>
            <person name="Chen C."/>
            <person name="Yan M."/>
            <person name="Daum C."/>
            <person name="Ng V."/>
            <person name="Clum A."/>
            <person name="Steindorff A."/>
            <person name="Ohm R.A."/>
            <person name="Martin F."/>
            <person name="Silar P."/>
            <person name="Natvig D.O."/>
            <person name="Lalanne C."/>
            <person name="Gautier V."/>
            <person name="Ament-Velasquez S.L."/>
            <person name="Kruys A."/>
            <person name="Hutchinson M.I."/>
            <person name="Powell A.J."/>
            <person name="Barry K."/>
            <person name="Miller A.N."/>
            <person name="Grigoriev I.V."/>
            <person name="Debuchy R."/>
            <person name="Gladieux P."/>
            <person name="Hiltunen Thoren M."/>
            <person name="Johannesson H."/>
        </authorList>
    </citation>
    <scope>NUCLEOTIDE SEQUENCE</scope>
    <source>
        <strain evidence="5">CBS 508.74</strain>
    </source>
</reference>
<dbReference type="Proteomes" id="UP001302812">
    <property type="component" value="Unassembled WGS sequence"/>
</dbReference>
<dbReference type="EMBL" id="MU853348">
    <property type="protein sequence ID" value="KAK4110866.1"/>
    <property type="molecule type" value="Genomic_DNA"/>
</dbReference>
<reference evidence="5" key="2">
    <citation type="submission" date="2023-05" db="EMBL/GenBank/DDBJ databases">
        <authorList>
            <consortium name="Lawrence Berkeley National Laboratory"/>
            <person name="Steindorff A."/>
            <person name="Hensen N."/>
            <person name="Bonometti L."/>
            <person name="Westerberg I."/>
            <person name="Brannstrom I.O."/>
            <person name="Guillou S."/>
            <person name="Cros-Aarteil S."/>
            <person name="Calhoun S."/>
            <person name="Haridas S."/>
            <person name="Kuo A."/>
            <person name="Mondo S."/>
            <person name="Pangilinan J."/>
            <person name="Riley R."/>
            <person name="Labutti K."/>
            <person name="Andreopoulos B."/>
            <person name="Lipzen A."/>
            <person name="Chen C."/>
            <person name="Yanf M."/>
            <person name="Daum C."/>
            <person name="Ng V."/>
            <person name="Clum A."/>
            <person name="Ohm R."/>
            <person name="Martin F."/>
            <person name="Silar P."/>
            <person name="Natvig D."/>
            <person name="Lalanne C."/>
            <person name="Gautier V."/>
            <person name="Ament-Velasquez S.L."/>
            <person name="Kruys A."/>
            <person name="Hutchinson M.I."/>
            <person name="Powell A.J."/>
            <person name="Barry K."/>
            <person name="Miller A.N."/>
            <person name="Grigoriev I.V."/>
            <person name="Debuchy R."/>
            <person name="Gladieux P."/>
            <person name="Thoren M.H."/>
            <person name="Johannesson H."/>
        </authorList>
    </citation>
    <scope>NUCLEOTIDE SEQUENCE</scope>
    <source>
        <strain evidence="5">CBS 508.74</strain>
    </source>
</reference>
<evidence type="ECO:0000313" key="6">
    <source>
        <dbReference type="Proteomes" id="UP001302812"/>
    </source>
</evidence>
<feature type="region of interest" description="Disordered" evidence="1">
    <location>
        <begin position="26"/>
        <end position="45"/>
    </location>
</feature>
<evidence type="ECO:0000259" key="4">
    <source>
        <dbReference type="Pfam" id="PF23865"/>
    </source>
</evidence>
<keyword evidence="6" id="KW-1185">Reference proteome</keyword>
<dbReference type="InterPro" id="IPR055647">
    <property type="entry name" value="DUF7223"/>
</dbReference>
<dbReference type="InterPro" id="IPR054293">
    <property type="entry name" value="DUF7029"/>
</dbReference>
<evidence type="ECO:0000259" key="3">
    <source>
        <dbReference type="Pfam" id="PF22974"/>
    </source>
</evidence>